<gene>
    <name evidence="4" type="ORF">K7X08_031960</name>
</gene>
<name>A0A9Q1RJT4_9SOLA</name>
<dbReference type="EMBL" id="JAJAGQ010000005">
    <property type="protein sequence ID" value="KAJ8563508.1"/>
    <property type="molecule type" value="Genomic_DNA"/>
</dbReference>
<organism evidence="4 5">
    <name type="scientific">Anisodus acutangulus</name>
    <dbReference type="NCBI Taxonomy" id="402998"/>
    <lineage>
        <taxon>Eukaryota</taxon>
        <taxon>Viridiplantae</taxon>
        <taxon>Streptophyta</taxon>
        <taxon>Embryophyta</taxon>
        <taxon>Tracheophyta</taxon>
        <taxon>Spermatophyta</taxon>
        <taxon>Magnoliopsida</taxon>
        <taxon>eudicotyledons</taxon>
        <taxon>Gunneridae</taxon>
        <taxon>Pentapetalae</taxon>
        <taxon>asterids</taxon>
        <taxon>lamiids</taxon>
        <taxon>Solanales</taxon>
        <taxon>Solanaceae</taxon>
        <taxon>Solanoideae</taxon>
        <taxon>Hyoscyameae</taxon>
        <taxon>Anisodus</taxon>
    </lineage>
</organism>
<dbReference type="OrthoDB" id="10259763at2759"/>
<evidence type="ECO:0000256" key="3">
    <source>
        <dbReference type="ARBA" id="ARBA00023186"/>
    </source>
</evidence>
<dbReference type="InterPro" id="IPR017998">
    <property type="entry name" value="Chaperone_TCP-1"/>
</dbReference>
<dbReference type="Proteomes" id="UP001152561">
    <property type="component" value="Unassembled WGS sequence"/>
</dbReference>
<dbReference type="AlphaFoldDB" id="A0A9Q1RJT4"/>
<comment type="caution">
    <text evidence="4">The sequence shown here is derived from an EMBL/GenBank/DDBJ whole genome shotgun (WGS) entry which is preliminary data.</text>
</comment>
<keyword evidence="2" id="KW-0067">ATP-binding</keyword>
<protein>
    <submittedName>
        <fullName evidence="4">Uncharacterized protein</fullName>
    </submittedName>
</protein>
<reference evidence="5" key="1">
    <citation type="journal article" date="2023" name="Proc. Natl. Acad. Sci. U.S.A.">
        <title>Genomic and structural basis for evolution of tropane alkaloid biosynthesis.</title>
        <authorList>
            <person name="Wanga Y.-J."/>
            <person name="Taina T."/>
            <person name="Yua J.-Y."/>
            <person name="Lia J."/>
            <person name="Xua B."/>
            <person name="Chenc J."/>
            <person name="D'Auriad J.C."/>
            <person name="Huanga J.-P."/>
            <person name="Huanga S.-X."/>
        </authorList>
    </citation>
    <scope>NUCLEOTIDE SEQUENCE [LARGE SCALE GENOMIC DNA]</scope>
    <source>
        <strain evidence="5">cv. KIB-2019</strain>
    </source>
</reference>
<dbReference type="Pfam" id="PF00118">
    <property type="entry name" value="Cpn60_TCP1"/>
    <property type="match status" value="1"/>
</dbReference>
<evidence type="ECO:0000313" key="5">
    <source>
        <dbReference type="Proteomes" id="UP001152561"/>
    </source>
</evidence>
<dbReference type="Gene3D" id="1.10.560.10">
    <property type="entry name" value="GroEL-like equatorial domain"/>
    <property type="match status" value="1"/>
</dbReference>
<keyword evidence="3" id="KW-0143">Chaperone</keyword>
<proteinExistence type="predicted"/>
<dbReference type="GO" id="GO:0005524">
    <property type="term" value="F:ATP binding"/>
    <property type="evidence" value="ECO:0007669"/>
    <property type="project" value="UniProtKB-KW"/>
</dbReference>
<dbReference type="InterPro" id="IPR027413">
    <property type="entry name" value="GROEL-like_equatorial_sf"/>
</dbReference>
<dbReference type="SUPFAM" id="SSF48592">
    <property type="entry name" value="GroEL equatorial domain-like"/>
    <property type="match status" value="1"/>
</dbReference>
<accession>A0A9Q1RJT4</accession>
<evidence type="ECO:0000313" key="4">
    <source>
        <dbReference type="EMBL" id="KAJ8563508.1"/>
    </source>
</evidence>
<dbReference type="PANTHER" id="PTHR11353">
    <property type="entry name" value="CHAPERONIN"/>
    <property type="match status" value="1"/>
</dbReference>
<dbReference type="InterPro" id="IPR002423">
    <property type="entry name" value="Cpn60/GroEL/TCP-1"/>
</dbReference>
<dbReference type="GO" id="GO:0140662">
    <property type="term" value="F:ATP-dependent protein folding chaperone"/>
    <property type="evidence" value="ECO:0007669"/>
    <property type="project" value="InterPro"/>
</dbReference>
<evidence type="ECO:0000256" key="1">
    <source>
        <dbReference type="ARBA" id="ARBA00022741"/>
    </source>
</evidence>
<keyword evidence="5" id="KW-1185">Reference proteome</keyword>
<keyword evidence="1" id="KW-0547">Nucleotide-binding</keyword>
<evidence type="ECO:0000256" key="2">
    <source>
        <dbReference type="ARBA" id="ARBA00022840"/>
    </source>
</evidence>
<sequence length="201" mass="22409">MDTDKVKIYGVRVRVDSMAKVAELEAAEKDKMREKELFADAGILSIEHADFDDIERLALFEGGLGRGLKNGVILSRAYVFNKALMYWMKLKDLCVTPCGVLSQTVNDSRVLLGAGWPEMVMATAVDELAKRLLLRAEHQKEESNVGIDIITGQVGDMAELGISEAFKVKQAVLLSATEAAELILRIDEIITYAPRRREHRM</sequence>